<name>A0A511JAE9_9CELL</name>
<accession>A0A511JAE9</accession>
<evidence type="ECO:0008006" key="5">
    <source>
        <dbReference type="Google" id="ProtNLM"/>
    </source>
</evidence>
<comment type="caution">
    <text evidence="3">The sequence shown here is derived from an EMBL/GenBank/DDBJ whole genome shotgun (WGS) entry which is preliminary data.</text>
</comment>
<sequence>MRHDLDTAIAGVVAAGLCSGCGACTLLDDGLTMRMSAAGFARPGRTRPAAATTSSAAASSQVRRFDQVCPGRNVAAQRPPGATRHPLLGPVLGCWEAWALDPELRRQGSSGGVLTALQAWLVETGEAVRSVAAGAAPDPRRTVAVQITTRDEALAAAGSRYAPVAVCAEPAASDAAGVTVGKPCEVSALRALTAGGPAPVLLSFFCAGTPSQRATDAVLADLGIGPDEPLASLWYRGHGWPGRFTATTDDGREASASYEESWGTTLGPAVQWRCKVCPDGIGESADVTAGDLWTTDERGYPLFAESDGVSALVARTPRGLDIVQRAFAAGVLAGRPVEPDEVVGVQPLQRARRSTLAGRLVGARLGGARVPRYRGFGLLRLAAGDVRAAVRTARGTFRRVRAGVARET</sequence>
<evidence type="ECO:0000313" key="4">
    <source>
        <dbReference type="Proteomes" id="UP000321720"/>
    </source>
</evidence>
<dbReference type="EMBL" id="BJWG01000006">
    <property type="protein sequence ID" value="GEL94967.1"/>
    <property type="molecule type" value="Genomic_DNA"/>
</dbReference>
<proteinExistence type="predicted"/>
<feature type="domain" description="Coenzyme F420 hydrogenase/dehydrogenase beta subunit N-terminal" evidence="1">
    <location>
        <begin position="95"/>
        <end position="166"/>
    </location>
</feature>
<dbReference type="Proteomes" id="UP000321720">
    <property type="component" value="Unassembled WGS sequence"/>
</dbReference>
<evidence type="ECO:0000259" key="1">
    <source>
        <dbReference type="Pfam" id="PF04422"/>
    </source>
</evidence>
<dbReference type="OrthoDB" id="3247493at2"/>
<dbReference type="RefSeq" id="WP_146842633.1">
    <property type="nucleotide sequence ID" value="NZ_BJWG01000006.1"/>
</dbReference>
<dbReference type="InterPro" id="IPR045220">
    <property type="entry name" value="FRHB/FDHB/HCAR-like"/>
</dbReference>
<dbReference type="PANTHER" id="PTHR31332">
    <property type="entry name" value="7-HYDROXYMETHYL CHLOROPHYLL A REDUCTASE, CHLOROPLASTIC"/>
    <property type="match status" value="1"/>
</dbReference>
<evidence type="ECO:0000259" key="2">
    <source>
        <dbReference type="Pfam" id="PF04432"/>
    </source>
</evidence>
<feature type="domain" description="Coenzyme F420 hydrogenase/dehydrogenase beta subunit C-terminal" evidence="2">
    <location>
        <begin position="179"/>
        <end position="338"/>
    </location>
</feature>
<dbReference type="PANTHER" id="PTHR31332:SF0">
    <property type="entry name" value="7-HYDROXYMETHYL CHLOROPHYLL A REDUCTASE, CHLOROPLASTIC"/>
    <property type="match status" value="1"/>
</dbReference>
<organism evidence="3 4">
    <name type="scientific">Cellulomonas composti</name>
    <dbReference type="NCBI Taxonomy" id="266130"/>
    <lineage>
        <taxon>Bacteria</taxon>
        <taxon>Bacillati</taxon>
        <taxon>Actinomycetota</taxon>
        <taxon>Actinomycetes</taxon>
        <taxon>Micrococcales</taxon>
        <taxon>Cellulomonadaceae</taxon>
        <taxon>Cellulomonas</taxon>
    </lineage>
</organism>
<dbReference type="Pfam" id="PF04432">
    <property type="entry name" value="FrhB_FdhB_C"/>
    <property type="match status" value="1"/>
</dbReference>
<dbReference type="Pfam" id="PF04422">
    <property type="entry name" value="FrhB_FdhB_N"/>
    <property type="match status" value="1"/>
</dbReference>
<evidence type="ECO:0000313" key="3">
    <source>
        <dbReference type="EMBL" id="GEL94967.1"/>
    </source>
</evidence>
<protein>
    <recommendedName>
        <fullName evidence="5">Coenzyme F420 hydrogenase subunit beta</fullName>
    </recommendedName>
</protein>
<dbReference type="AlphaFoldDB" id="A0A511JAE9"/>
<reference evidence="3 4" key="1">
    <citation type="submission" date="2019-07" db="EMBL/GenBank/DDBJ databases">
        <title>Whole genome shotgun sequence of Cellulomonas composti NBRC 100758.</title>
        <authorList>
            <person name="Hosoyama A."/>
            <person name="Uohara A."/>
            <person name="Ohji S."/>
            <person name="Ichikawa N."/>
        </authorList>
    </citation>
    <scope>NUCLEOTIDE SEQUENCE [LARGE SCALE GENOMIC DNA]</scope>
    <source>
        <strain evidence="3 4">NBRC 100758</strain>
    </source>
</reference>
<dbReference type="InterPro" id="IPR007516">
    <property type="entry name" value="Co_F420_Hydgase/DH_bsu_N"/>
</dbReference>
<dbReference type="GO" id="GO:0033354">
    <property type="term" value="P:chlorophyll cycle"/>
    <property type="evidence" value="ECO:0007669"/>
    <property type="project" value="TreeGrafter"/>
</dbReference>
<dbReference type="GO" id="GO:0090415">
    <property type="term" value="F:7-hydroxymethyl chlorophyll a reductase activity"/>
    <property type="evidence" value="ECO:0007669"/>
    <property type="project" value="TreeGrafter"/>
</dbReference>
<gene>
    <name evidence="3" type="ORF">CCO02nite_16250</name>
</gene>
<keyword evidence="4" id="KW-1185">Reference proteome</keyword>
<dbReference type="InterPro" id="IPR007525">
    <property type="entry name" value="FrhB_FdhB_C"/>
</dbReference>